<dbReference type="PANTHER" id="PTHR36456">
    <property type="entry name" value="UPF0232 PROTEIN SCO3875"/>
    <property type="match status" value="1"/>
</dbReference>
<evidence type="ECO:0000313" key="1">
    <source>
        <dbReference type="EMBL" id="TCO09282.1"/>
    </source>
</evidence>
<sequence>MYRDDRNRYNNTKSLQEILSDIVDSPALSRGIKESRAIQAWPKVLGPSVARITTQVKFYKGVLYVNLNSSIIRSELLMHKTKIIESLNREAGGNVVYDLVIR</sequence>
<dbReference type="Proteomes" id="UP000295221">
    <property type="component" value="Unassembled WGS sequence"/>
</dbReference>
<reference evidence="1 2" key="1">
    <citation type="submission" date="2019-03" db="EMBL/GenBank/DDBJ databases">
        <title>Genomic Encyclopedia of Type Strains, Phase IV (KMG-IV): sequencing the most valuable type-strain genomes for metagenomic binning, comparative biology and taxonomic classification.</title>
        <authorList>
            <person name="Goeker M."/>
        </authorList>
    </citation>
    <scope>NUCLEOTIDE SEQUENCE [LARGE SCALE GENOMIC DNA]</scope>
    <source>
        <strain evidence="1 2">DSM 24179</strain>
    </source>
</reference>
<dbReference type="OrthoDB" id="9796545at2"/>
<evidence type="ECO:0000313" key="2">
    <source>
        <dbReference type="Proteomes" id="UP000295221"/>
    </source>
</evidence>
<name>A0A4R2GKH3_9BACT</name>
<gene>
    <name evidence="1" type="ORF">EV194_103193</name>
</gene>
<organism evidence="1 2">
    <name type="scientific">Natronoflexus pectinivorans</name>
    <dbReference type="NCBI Taxonomy" id="682526"/>
    <lineage>
        <taxon>Bacteria</taxon>
        <taxon>Pseudomonadati</taxon>
        <taxon>Bacteroidota</taxon>
        <taxon>Bacteroidia</taxon>
        <taxon>Marinilabiliales</taxon>
        <taxon>Marinilabiliaceae</taxon>
        <taxon>Natronoflexus</taxon>
    </lineage>
</organism>
<dbReference type="EMBL" id="SLWK01000003">
    <property type="protein sequence ID" value="TCO09282.1"/>
    <property type="molecule type" value="Genomic_DNA"/>
</dbReference>
<comment type="caution">
    <text evidence="1">The sequence shown here is derived from an EMBL/GenBank/DDBJ whole genome shotgun (WGS) entry which is preliminary data.</text>
</comment>
<dbReference type="InterPro" id="IPR007922">
    <property type="entry name" value="DciA-like"/>
</dbReference>
<dbReference type="PANTHER" id="PTHR36456:SF1">
    <property type="entry name" value="UPF0232 PROTEIN SCO3875"/>
    <property type="match status" value="1"/>
</dbReference>
<dbReference type="Pfam" id="PF05258">
    <property type="entry name" value="DciA"/>
    <property type="match status" value="1"/>
</dbReference>
<accession>A0A4R2GKH3</accession>
<protein>
    <submittedName>
        <fullName evidence="1">Uncharacterized protein DUF721</fullName>
    </submittedName>
</protein>
<dbReference type="RefSeq" id="WP_132433186.1">
    <property type="nucleotide sequence ID" value="NZ_SLWK01000003.1"/>
</dbReference>
<dbReference type="AlphaFoldDB" id="A0A4R2GKH3"/>
<proteinExistence type="predicted"/>
<keyword evidence="2" id="KW-1185">Reference proteome</keyword>